<dbReference type="RefSeq" id="WP_066774092.1">
    <property type="nucleotide sequence ID" value="NZ_BMIP01000001.1"/>
</dbReference>
<evidence type="ECO:0000259" key="10">
    <source>
        <dbReference type="Pfam" id="PF04095"/>
    </source>
</evidence>
<dbReference type="InterPro" id="IPR041525">
    <property type="entry name" value="N/Namide_PRibTrfase"/>
</dbReference>
<feature type="binding site" evidence="9">
    <location>
        <position position="228"/>
    </location>
    <ligand>
        <name>diphosphate</name>
        <dbReference type="ChEBI" id="CHEBI:33019"/>
    </ligand>
</feature>
<sequence>MTNLILATDSYKHSHFLQYPPEARIISAYAEARKGGIAEEAVFFGLQPFLIDYLGKPVTRADIDEAEAILSAHGVPFNRAGWEAIVTDHGGFLPLEITALPEGTLVPTGVPMLQIRNTDPRMPWLTTFVETALLRAVWYPTTVATISREVRQVIASGLQKTSEEPDAQLPFKLHDFGARGVSSGESAALGGMAHLVNFSGTDTLEGIMAARRYYGAEMPGFSIPAAEHSTITSWGRERETQAYANMIETFGGIVAVVSDSYDLTHAVNAIWGGELKDRVLAHEGTLVARPDSGDPVDVPIRVIEDLWRHFGGSVNAKGYRVLDPHVRVIQGDGMTPATIAQLVEELIAAGYAIDNIAFGMGGGLLQKVNRDSLRFALKANAMQDAGGQWHDVSKRPATDPTKGSKAGVQAVVMKDGRMTAVRADESDPADDLLQPVWRDGELLVRHSFDEVRARANG</sequence>
<dbReference type="Gene3D" id="3.20.20.70">
    <property type="entry name" value="Aldolase class I"/>
    <property type="match status" value="1"/>
</dbReference>
<dbReference type="InterPro" id="IPR036068">
    <property type="entry name" value="Nicotinate_pribotase-like_C"/>
</dbReference>
<comment type="caution">
    <text evidence="12">The sequence shown here is derived from an EMBL/GenBank/DDBJ whole genome shotgun (WGS) entry which is preliminary data.</text>
</comment>
<evidence type="ECO:0000259" key="11">
    <source>
        <dbReference type="Pfam" id="PF18127"/>
    </source>
</evidence>
<keyword evidence="2" id="KW-0662">Pyridine nucleotide biosynthesis</keyword>
<dbReference type="GO" id="GO:0009435">
    <property type="term" value="P:NAD+ biosynthetic process"/>
    <property type="evidence" value="ECO:0007669"/>
    <property type="project" value="InterPro"/>
</dbReference>
<evidence type="ECO:0000256" key="3">
    <source>
        <dbReference type="ARBA" id="ARBA00022676"/>
    </source>
</evidence>
<feature type="binding site" evidence="9">
    <location>
        <position position="370"/>
    </location>
    <ligand>
        <name>beta-nicotinamide D-ribonucleotide</name>
        <dbReference type="ChEBI" id="CHEBI:14649"/>
    </ligand>
</feature>
<evidence type="ECO:0000256" key="4">
    <source>
        <dbReference type="ARBA" id="ARBA00022679"/>
    </source>
</evidence>
<name>A0A916YUF2_9SPHN</name>
<dbReference type="NCBIfam" id="NF006629">
    <property type="entry name" value="PRK09198.1"/>
    <property type="match status" value="1"/>
</dbReference>
<dbReference type="CDD" id="cd01569">
    <property type="entry name" value="PBEF_like"/>
    <property type="match status" value="1"/>
</dbReference>
<feature type="binding site" evidence="9">
    <location>
        <begin position="331"/>
        <end position="332"/>
    </location>
    <ligand>
        <name>beta-nicotinamide D-ribonucleotide</name>
        <dbReference type="ChEBI" id="CHEBI:14649"/>
    </ligand>
</feature>
<evidence type="ECO:0000256" key="9">
    <source>
        <dbReference type="PIRSR" id="PIRSR005943-1"/>
    </source>
</evidence>
<feature type="domain" description="Nicotinate/nicotinamide phosphoribosyltransferase" evidence="10">
    <location>
        <begin position="171"/>
        <end position="408"/>
    </location>
</feature>
<dbReference type="OrthoDB" id="394882at2"/>
<keyword evidence="4" id="KW-0808">Transferase</keyword>
<dbReference type="PIRSF" id="PIRSF005943">
    <property type="entry name" value="NMPRT"/>
    <property type="match status" value="1"/>
</dbReference>
<proteinExistence type="inferred from homology"/>
<protein>
    <recommendedName>
        <fullName evidence="7">Nicotinamide phosphoribosyltransferase</fullName>
        <ecNumber evidence="6">2.4.2.12</ecNumber>
    </recommendedName>
</protein>
<reference evidence="12" key="1">
    <citation type="journal article" date="2014" name="Int. J. Syst. Evol. Microbiol.">
        <title>Complete genome sequence of Corynebacterium casei LMG S-19264T (=DSM 44701T), isolated from a smear-ripened cheese.</title>
        <authorList>
            <consortium name="US DOE Joint Genome Institute (JGI-PGF)"/>
            <person name="Walter F."/>
            <person name="Albersmeier A."/>
            <person name="Kalinowski J."/>
            <person name="Ruckert C."/>
        </authorList>
    </citation>
    <scope>NUCLEOTIDE SEQUENCE</scope>
    <source>
        <strain evidence="12">CGMCC 1.15360</strain>
    </source>
</reference>
<dbReference type="InterPro" id="IPR041529">
    <property type="entry name" value="DUF5598"/>
</dbReference>
<dbReference type="EC" id="2.4.2.12" evidence="6"/>
<dbReference type="SUPFAM" id="SSF51690">
    <property type="entry name" value="Nicotinate/Quinolinate PRTase C-terminal domain-like"/>
    <property type="match status" value="1"/>
</dbReference>
<dbReference type="PANTHER" id="PTHR43816">
    <property type="entry name" value="NICOTINAMIDE PHOSPHORIBOSYLTRANSFERASE"/>
    <property type="match status" value="1"/>
</dbReference>
<dbReference type="InterPro" id="IPR016471">
    <property type="entry name" value="Nicotinamide_PRibTrfase"/>
</dbReference>
<feature type="binding site" evidence="9">
    <location>
        <position position="179"/>
    </location>
    <ligand>
        <name>diphosphate</name>
        <dbReference type="ChEBI" id="CHEBI:33019"/>
    </ligand>
</feature>
<comment type="similarity">
    <text evidence="1">Belongs to the NAPRTase family.</text>
</comment>
<evidence type="ECO:0000256" key="1">
    <source>
        <dbReference type="ARBA" id="ARBA00010897"/>
    </source>
</evidence>
<accession>A0A916YUF2</accession>
<evidence type="ECO:0000256" key="2">
    <source>
        <dbReference type="ARBA" id="ARBA00022642"/>
    </source>
</evidence>
<evidence type="ECO:0000256" key="8">
    <source>
        <dbReference type="ARBA" id="ARBA00047835"/>
    </source>
</evidence>
<evidence type="ECO:0000313" key="12">
    <source>
        <dbReference type="EMBL" id="GGD60907.1"/>
    </source>
</evidence>
<evidence type="ECO:0000256" key="6">
    <source>
        <dbReference type="ARBA" id="ARBA00035024"/>
    </source>
</evidence>
<comment type="pathway">
    <text evidence="5">Cofactor biosynthesis; NAD(+) biosynthesis; nicotinamide D-ribonucleotide from 5-phospho-alpha-D-ribose 1-diphosphate and nicotinamide: step 1/1.</text>
</comment>
<feature type="binding site" evidence="9">
    <location>
        <begin position="289"/>
        <end position="291"/>
    </location>
    <ligand>
        <name>beta-nicotinamide D-ribonucleotide</name>
        <dbReference type="ChEBI" id="CHEBI:14649"/>
    </ligand>
</feature>
<comment type="catalytic activity">
    <reaction evidence="8">
        <text>beta-nicotinamide D-ribonucleotide + diphosphate = 5-phospho-alpha-D-ribose 1-diphosphate + nicotinamide + H(+)</text>
        <dbReference type="Rhea" id="RHEA:16149"/>
        <dbReference type="ChEBI" id="CHEBI:14649"/>
        <dbReference type="ChEBI" id="CHEBI:15378"/>
        <dbReference type="ChEBI" id="CHEBI:17154"/>
        <dbReference type="ChEBI" id="CHEBI:33019"/>
        <dbReference type="ChEBI" id="CHEBI:58017"/>
        <dbReference type="EC" id="2.4.2.12"/>
    </reaction>
    <physiologicalReaction direction="right-to-left" evidence="8">
        <dbReference type="Rhea" id="RHEA:16151"/>
    </physiologicalReaction>
</comment>
<reference evidence="12" key="2">
    <citation type="submission" date="2020-09" db="EMBL/GenBank/DDBJ databases">
        <authorList>
            <person name="Sun Q."/>
            <person name="Zhou Y."/>
        </authorList>
    </citation>
    <scope>NUCLEOTIDE SEQUENCE</scope>
    <source>
        <strain evidence="12">CGMCC 1.15360</strain>
    </source>
</reference>
<gene>
    <name evidence="12" type="primary">pbeF</name>
    <name evidence="12" type="ORF">GCM10010990_08030</name>
</gene>
<dbReference type="Proteomes" id="UP000612349">
    <property type="component" value="Unassembled WGS sequence"/>
</dbReference>
<dbReference type="EMBL" id="BMIP01000001">
    <property type="protein sequence ID" value="GGD60907.1"/>
    <property type="molecule type" value="Genomic_DNA"/>
</dbReference>
<dbReference type="AlphaFoldDB" id="A0A916YUF2"/>
<feature type="binding site" evidence="9">
    <location>
        <position position="362"/>
    </location>
    <ligand>
        <name>beta-nicotinamide D-ribonucleotide</name>
        <dbReference type="ChEBI" id="CHEBI:14649"/>
    </ligand>
</feature>
<keyword evidence="13" id="KW-1185">Reference proteome</keyword>
<evidence type="ECO:0000313" key="13">
    <source>
        <dbReference type="Proteomes" id="UP000612349"/>
    </source>
</evidence>
<dbReference type="Pfam" id="PF04095">
    <property type="entry name" value="NAPRTase"/>
    <property type="match status" value="1"/>
</dbReference>
<keyword evidence="3 12" id="KW-0328">Glycosyltransferase</keyword>
<evidence type="ECO:0000256" key="5">
    <source>
        <dbReference type="ARBA" id="ARBA00035007"/>
    </source>
</evidence>
<feature type="binding site" evidence="9">
    <location>
        <position position="289"/>
    </location>
    <ligand>
        <name>diphosphate</name>
        <dbReference type="ChEBI" id="CHEBI:33019"/>
    </ligand>
</feature>
<dbReference type="PANTHER" id="PTHR43816:SF1">
    <property type="entry name" value="NICOTINAMIDE PHOSPHORIBOSYLTRANSFERASE"/>
    <property type="match status" value="1"/>
</dbReference>
<organism evidence="12 13">
    <name type="scientific">Croceicoccus mobilis</name>
    <dbReference type="NCBI Taxonomy" id="1703339"/>
    <lineage>
        <taxon>Bacteria</taxon>
        <taxon>Pseudomonadati</taxon>
        <taxon>Pseudomonadota</taxon>
        <taxon>Alphaproteobacteria</taxon>
        <taxon>Sphingomonadales</taxon>
        <taxon>Erythrobacteraceae</taxon>
        <taxon>Croceicoccus</taxon>
    </lineage>
</organism>
<evidence type="ECO:0000256" key="7">
    <source>
        <dbReference type="ARBA" id="ARBA00035036"/>
    </source>
</evidence>
<dbReference type="InterPro" id="IPR013785">
    <property type="entry name" value="Aldolase_TIM"/>
</dbReference>
<dbReference type="GO" id="GO:0047280">
    <property type="term" value="F:nicotinamide phosphoribosyltransferase activity"/>
    <property type="evidence" value="ECO:0007669"/>
    <property type="project" value="UniProtKB-EC"/>
</dbReference>
<feature type="binding site" evidence="9">
    <location>
        <position position="202"/>
    </location>
    <ligand>
        <name>beta-nicotinamide D-ribonucleotide</name>
        <dbReference type="ChEBI" id="CHEBI:14649"/>
    </ligand>
</feature>
<dbReference type="Pfam" id="PF18127">
    <property type="entry name" value="NAMPT_N"/>
    <property type="match status" value="1"/>
</dbReference>
<feature type="domain" description="Nicotinamide phosphoribosyltransferase N-terminal" evidence="11">
    <location>
        <begin position="3"/>
        <end position="97"/>
    </location>
</feature>